<keyword evidence="1" id="KW-0732">Signal</keyword>
<evidence type="ECO:0000256" key="1">
    <source>
        <dbReference type="SAM" id="SignalP"/>
    </source>
</evidence>
<organism evidence="2 3">
    <name type="scientific">Mycena rosella</name>
    <name type="common">Pink bonnet</name>
    <name type="synonym">Agaricus rosellus</name>
    <dbReference type="NCBI Taxonomy" id="1033263"/>
    <lineage>
        <taxon>Eukaryota</taxon>
        <taxon>Fungi</taxon>
        <taxon>Dikarya</taxon>
        <taxon>Basidiomycota</taxon>
        <taxon>Agaricomycotina</taxon>
        <taxon>Agaricomycetes</taxon>
        <taxon>Agaricomycetidae</taxon>
        <taxon>Agaricales</taxon>
        <taxon>Marasmiineae</taxon>
        <taxon>Mycenaceae</taxon>
        <taxon>Mycena</taxon>
    </lineage>
</organism>
<evidence type="ECO:0000313" key="3">
    <source>
        <dbReference type="Proteomes" id="UP001221757"/>
    </source>
</evidence>
<dbReference type="AlphaFoldDB" id="A0AAD7GNH4"/>
<feature type="chain" id="PRO_5042002997" description="Secreted protein" evidence="1">
    <location>
        <begin position="18"/>
        <end position="162"/>
    </location>
</feature>
<sequence length="162" mass="17526">MLSIFTTVCFVLSSAVCGNVDKGRCRVVRVIERTFESTVVVVDRAISLVNILIGTAFIEVPPLPPPSMRTIAICTQPTPTFSNGAYAPHWPFKTGIALAADFGLRVILSIPPFIAGNTNHPAFPNVHGIFHDPEHYFVAMDCGTSSYVSLFSCFPLAINDAL</sequence>
<protein>
    <recommendedName>
        <fullName evidence="4">Secreted protein</fullName>
    </recommendedName>
</protein>
<gene>
    <name evidence="2" type="ORF">B0H17DRAFT_1194699</name>
</gene>
<dbReference type="Proteomes" id="UP001221757">
    <property type="component" value="Unassembled WGS sequence"/>
</dbReference>
<dbReference type="EMBL" id="JARKIE010000014">
    <property type="protein sequence ID" value="KAJ7702838.1"/>
    <property type="molecule type" value="Genomic_DNA"/>
</dbReference>
<feature type="signal peptide" evidence="1">
    <location>
        <begin position="1"/>
        <end position="17"/>
    </location>
</feature>
<proteinExistence type="predicted"/>
<name>A0AAD7GNH4_MYCRO</name>
<accession>A0AAD7GNH4</accession>
<comment type="caution">
    <text evidence="2">The sequence shown here is derived from an EMBL/GenBank/DDBJ whole genome shotgun (WGS) entry which is preliminary data.</text>
</comment>
<reference evidence="2" key="1">
    <citation type="submission" date="2023-03" db="EMBL/GenBank/DDBJ databases">
        <title>Massive genome expansion in bonnet fungi (Mycena s.s.) driven by repeated elements and novel gene families across ecological guilds.</title>
        <authorList>
            <consortium name="Lawrence Berkeley National Laboratory"/>
            <person name="Harder C.B."/>
            <person name="Miyauchi S."/>
            <person name="Viragh M."/>
            <person name="Kuo A."/>
            <person name="Thoen E."/>
            <person name="Andreopoulos B."/>
            <person name="Lu D."/>
            <person name="Skrede I."/>
            <person name="Drula E."/>
            <person name="Henrissat B."/>
            <person name="Morin E."/>
            <person name="Kohler A."/>
            <person name="Barry K."/>
            <person name="LaButti K."/>
            <person name="Morin E."/>
            <person name="Salamov A."/>
            <person name="Lipzen A."/>
            <person name="Mereny Z."/>
            <person name="Hegedus B."/>
            <person name="Baldrian P."/>
            <person name="Stursova M."/>
            <person name="Weitz H."/>
            <person name="Taylor A."/>
            <person name="Grigoriev I.V."/>
            <person name="Nagy L.G."/>
            <person name="Martin F."/>
            <person name="Kauserud H."/>
        </authorList>
    </citation>
    <scope>NUCLEOTIDE SEQUENCE</scope>
    <source>
        <strain evidence="2">CBHHK067</strain>
    </source>
</reference>
<evidence type="ECO:0008006" key="4">
    <source>
        <dbReference type="Google" id="ProtNLM"/>
    </source>
</evidence>
<evidence type="ECO:0000313" key="2">
    <source>
        <dbReference type="EMBL" id="KAJ7702838.1"/>
    </source>
</evidence>
<keyword evidence="3" id="KW-1185">Reference proteome</keyword>